<dbReference type="Proteomes" id="UP001055025">
    <property type="component" value="Unassembled WGS sequence"/>
</dbReference>
<comment type="caution">
    <text evidence="1">The sequence shown here is derived from an EMBL/GenBank/DDBJ whole genome shotgun (WGS) entry which is preliminary data.</text>
</comment>
<evidence type="ECO:0000313" key="1">
    <source>
        <dbReference type="EMBL" id="GJM55681.1"/>
    </source>
</evidence>
<evidence type="ECO:0000313" key="2">
    <source>
        <dbReference type="Proteomes" id="UP001055025"/>
    </source>
</evidence>
<dbReference type="RefSeq" id="WP_265590889.1">
    <property type="nucleotide sequence ID" value="NZ_BQKC01000001.1"/>
</dbReference>
<gene>
    <name evidence="1" type="ORF">ATOP_13360</name>
</gene>
<name>A0AAV5B4I5_9ACTN</name>
<dbReference type="AlphaFoldDB" id="A0AAV5B4I5"/>
<sequence>MKDIKRWLLGAGVRAGKTAAQTAIGVIGAAAAMGQVDWALVGSGALLAALVSLLTSVAGIPEVDGGASLPTMVAAGDIGERDDGKDL</sequence>
<keyword evidence="2" id="KW-1185">Reference proteome</keyword>
<protein>
    <recommendedName>
        <fullName evidence="3">Holin</fullName>
    </recommendedName>
</protein>
<organism evidence="1 2">
    <name type="scientific">Granulimonas faecalis</name>
    <dbReference type="NCBI Taxonomy" id="2894155"/>
    <lineage>
        <taxon>Bacteria</taxon>
        <taxon>Bacillati</taxon>
        <taxon>Actinomycetota</taxon>
        <taxon>Coriobacteriia</taxon>
        <taxon>Coriobacteriales</taxon>
        <taxon>Kribbibacteriaceae</taxon>
        <taxon>Granulimonas</taxon>
    </lineage>
</organism>
<dbReference type="Pfam" id="PF16945">
    <property type="entry name" value="Phage_r1t_holin"/>
    <property type="match status" value="1"/>
</dbReference>
<proteinExistence type="predicted"/>
<evidence type="ECO:0008006" key="3">
    <source>
        <dbReference type="Google" id="ProtNLM"/>
    </source>
</evidence>
<reference evidence="1" key="1">
    <citation type="journal article" date="2022" name="Int. J. Syst. Evol. Microbiol.">
        <title>Granulimonas faecalis gen. nov., sp. nov., and Leptogranulimonas caecicola gen. nov., sp. nov., novel lactate-producing Atopobiaceae bacteria isolated from mouse intestines, and an emended description of the family Atopobiaceae.</title>
        <authorList>
            <person name="Morinaga K."/>
            <person name="Kusada H."/>
            <person name="Sakamoto S."/>
            <person name="Murakami T."/>
            <person name="Toyoda A."/>
            <person name="Mori H."/>
            <person name="Meng X.Y."/>
            <person name="Takashino M."/>
            <person name="Murotomi K."/>
            <person name="Tamaki H."/>
        </authorList>
    </citation>
    <scope>NUCLEOTIDE SEQUENCE</scope>
    <source>
        <strain evidence="1">OPF53</strain>
    </source>
</reference>
<accession>A0AAV5B4I5</accession>
<dbReference type="EMBL" id="BQKC01000001">
    <property type="protein sequence ID" value="GJM55681.1"/>
    <property type="molecule type" value="Genomic_DNA"/>
</dbReference>
<dbReference type="InterPro" id="IPR020109">
    <property type="entry name" value="Holin_r1t"/>
</dbReference>